<dbReference type="OMA" id="HLANEVT"/>
<sequence length="325" mass="36701">MLKFRQYLTGKAHKYGIKLYKLCTPEAYTLNVIVHSGNTAPRYGLSSTESLIVAICEQILNKGSTFYADNYYSSVPLAEWLLKKKTYFCGTIKNRKHLANEVTRAKLKEGEMKAAENNNGVKLYNWRDKRNVVTISTVPEHGQELIATVKRNRNGDAVFKPPSVLAYKKAKKGVDVSDHISSYYTVLIKSKKWYRKIAFELIGCTAVVNAHVLYKKYCDGSKMSLRKFTESIILSISSGKPTEEVRCGKRNANINVSLSENHMLAEAEGPKQKSRKRCRGCYEKISNNEGFKVAANKARRVSTYCTVCDGNPFFCLPCFNEKHSA</sequence>
<evidence type="ECO:0000259" key="1">
    <source>
        <dbReference type="Pfam" id="PF13843"/>
    </source>
</evidence>
<dbReference type="Proteomes" id="UP000694843">
    <property type="component" value="Unplaced"/>
</dbReference>
<evidence type="ECO:0000313" key="3">
    <source>
        <dbReference type="RefSeq" id="XP_047735891.1"/>
    </source>
</evidence>
<reference evidence="3" key="1">
    <citation type="submission" date="2025-08" db="UniProtKB">
        <authorList>
            <consortium name="RefSeq"/>
        </authorList>
    </citation>
    <scope>IDENTIFICATION</scope>
    <source>
        <tissue evidence="3">Whole organism</tissue>
    </source>
</reference>
<dbReference type="Pfam" id="PF13843">
    <property type="entry name" value="DDE_Tnp_1_7"/>
    <property type="match status" value="1"/>
</dbReference>
<name>A0A979FG49_HYAAZ</name>
<proteinExistence type="predicted"/>
<protein>
    <submittedName>
        <fullName evidence="3">Uncharacterized protein LOC125177698</fullName>
    </submittedName>
</protein>
<dbReference type="GeneID" id="125177698"/>
<accession>A0A979FG49</accession>
<evidence type="ECO:0000313" key="2">
    <source>
        <dbReference type="Proteomes" id="UP000694843"/>
    </source>
</evidence>
<dbReference type="PANTHER" id="PTHR46599">
    <property type="entry name" value="PIGGYBAC TRANSPOSABLE ELEMENT-DERIVED PROTEIN 4"/>
    <property type="match status" value="1"/>
</dbReference>
<dbReference type="AlphaFoldDB" id="A0A979FG49"/>
<dbReference type="InterPro" id="IPR029526">
    <property type="entry name" value="PGBD"/>
</dbReference>
<dbReference type="RefSeq" id="XP_047735891.1">
    <property type="nucleotide sequence ID" value="XM_047879935.1"/>
</dbReference>
<dbReference type="KEGG" id="hazt:125177698"/>
<gene>
    <name evidence="3" type="primary">LOC125177698</name>
</gene>
<keyword evidence="2" id="KW-1185">Reference proteome</keyword>
<organism evidence="2 3">
    <name type="scientific">Hyalella azteca</name>
    <name type="common">Amphipod</name>
    <dbReference type="NCBI Taxonomy" id="294128"/>
    <lineage>
        <taxon>Eukaryota</taxon>
        <taxon>Metazoa</taxon>
        <taxon>Ecdysozoa</taxon>
        <taxon>Arthropoda</taxon>
        <taxon>Crustacea</taxon>
        <taxon>Multicrustacea</taxon>
        <taxon>Malacostraca</taxon>
        <taxon>Eumalacostraca</taxon>
        <taxon>Peracarida</taxon>
        <taxon>Amphipoda</taxon>
        <taxon>Senticaudata</taxon>
        <taxon>Talitrida</taxon>
        <taxon>Talitroidea</taxon>
        <taxon>Hyalellidae</taxon>
        <taxon>Hyalella</taxon>
    </lineage>
</organism>
<dbReference type="OrthoDB" id="6363098at2759"/>
<feature type="domain" description="PiggyBac transposable element-derived protein" evidence="1">
    <location>
        <begin position="3"/>
        <end position="211"/>
    </location>
</feature>
<dbReference type="PANTHER" id="PTHR46599:SF3">
    <property type="entry name" value="PIGGYBAC TRANSPOSABLE ELEMENT-DERIVED PROTEIN 4"/>
    <property type="match status" value="1"/>
</dbReference>